<evidence type="ECO:0000259" key="1">
    <source>
        <dbReference type="PROSITE" id="PS51186"/>
    </source>
</evidence>
<feature type="non-terminal residue" evidence="2">
    <location>
        <position position="1"/>
    </location>
</feature>
<accession>A0A4P9YRU7</accession>
<dbReference type="AlphaFoldDB" id="A0A4P9YRU7"/>
<evidence type="ECO:0000313" key="2">
    <source>
        <dbReference type="EMBL" id="RKP22633.1"/>
    </source>
</evidence>
<feature type="domain" description="N-acetyltransferase" evidence="1">
    <location>
        <begin position="1"/>
        <end position="81"/>
    </location>
</feature>
<reference evidence="3" key="1">
    <citation type="journal article" date="2018" name="Nat. Microbiol.">
        <title>Leveraging single-cell genomics to expand the fungal tree of life.</title>
        <authorList>
            <person name="Ahrendt S.R."/>
            <person name="Quandt C.A."/>
            <person name="Ciobanu D."/>
            <person name="Clum A."/>
            <person name="Salamov A."/>
            <person name="Andreopoulos B."/>
            <person name="Cheng J.F."/>
            <person name="Woyke T."/>
            <person name="Pelin A."/>
            <person name="Henrissat B."/>
            <person name="Reynolds N.K."/>
            <person name="Benny G.L."/>
            <person name="Smith M.E."/>
            <person name="James T.Y."/>
            <person name="Grigoriev I.V."/>
        </authorList>
    </citation>
    <scope>NUCLEOTIDE SEQUENCE [LARGE SCALE GENOMIC DNA]</scope>
    <source>
        <strain evidence="3">Benny S71-1</strain>
    </source>
</reference>
<feature type="non-terminal residue" evidence="2">
    <location>
        <position position="81"/>
    </location>
</feature>
<organism evidence="2 3">
    <name type="scientific">Syncephalis pseudoplumigaleata</name>
    <dbReference type="NCBI Taxonomy" id="1712513"/>
    <lineage>
        <taxon>Eukaryota</taxon>
        <taxon>Fungi</taxon>
        <taxon>Fungi incertae sedis</taxon>
        <taxon>Zoopagomycota</taxon>
        <taxon>Zoopagomycotina</taxon>
        <taxon>Zoopagomycetes</taxon>
        <taxon>Zoopagales</taxon>
        <taxon>Piptocephalidaceae</taxon>
        <taxon>Syncephalis</taxon>
    </lineage>
</organism>
<keyword evidence="2" id="KW-0012">Acyltransferase</keyword>
<dbReference type="SUPFAM" id="SSF55729">
    <property type="entry name" value="Acyl-CoA N-acyltransferases (Nat)"/>
    <property type="match status" value="1"/>
</dbReference>
<keyword evidence="2" id="KW-0808">Transferase</keyword>
<dbReference type="PROSITE" id="PS51186">
    <property type="entry name" value="GNAT"/>
    <property type="match status" value="1"/>
</dbReference>
<dbReference type="OrthoDB" id="41532at2759"/>
<dbReference type="InterPro" id="IPR050276">
    <property type="entry name" value="MshD_Acetyltransferase"/>
</dbReference>
<name>A0A4P9YRU7_9FUNG</name>
<keyword evidence="3" id="KW-1185">Reference proteome</keyword>
<dbReference type="PANTHER" id="PTHR43617">
    <property type="entry name" value="L-AMINO ACID N-ACETYLTRANSFERASE"/>
    <property type="match status" value="1"/>
</dbReference>
<proteinExistence type="predicted"/>
<dbReference type="Pfam" id="PF00583">
    <property type="entry name" value="Acetyltransf_1"/>
    <property type="match status" value="1"/>
</dbReference>
<dbReference type="InterPro" id="IPR016181">
    <property type="entry name" value="Acyl_CoA_acyltransferase"/>
</dbReference>
<dbReference type="Proteomes" id="UP000278143">
    <property type="component" value="Unassembled WGS sequence"/>
</dbReference>
<sequence>RATATQACLLAGYLTMQLDPARSQITKLAVSPAYRGKGIGTELVRQATMLSTTLGRQRCELHVDPERIAARRLYERCGFEE</sequence>
<gene>
    <name evidence="2" type="ORF">SYNPS1DRAFT_6324</name>
</gene>
<dbReference type="EMBL" id="KZ991865">
    <property type="protein sequence ID" value="RKP22633.1"/>
    <property type="molecule type" value="Genomic_DNA"/>
</dbReference>
<dbReference type="CDD" id="cd04301">
    <property type="entry name" value="NAT_SF"/>
    <property type="match status" value="1"/>
</dbReference>
<dbReference type="Gene3D" id="3.40.630.30">
    <property type="match status" value="1"/>
</dbReference>
<dbReference type="InterPro" id="IPR000182">
    <property type="entry name" value="GNAT_dom"/>
</dbReference>
<evidence type="ECO:0000313" key="3">
    <source>
        <dbReference type="Proteomes" id="UP000278143"/>
    </source>
</evidence>
<dbReference type="GO" id="GO:0016747">
    <property type="term" value="F:acyltransferase activity, transferring groups other than amino-acyl groups"/>
    <property type="evidence" value="ECO:0007669"/>
    <property type="project" value="InterPro"/>
</dbReference>
<protein>
    <submittedName>
        <fullName evidence="2">Acyl-CoA N-acyltransferase</fullName>
    </submittedName>
</protein>